<proteinExistence type="predicted"/>
<dbReference type="InterPro" id="IPR050367">
    <property type="entry name" value="APC_superfamily"/>
</dbReference>
<gene>
    <name evidence="7" type="ORF">DFR76_101627</name>
</gene>
<dbReference type="PANTHER" id="PTHR42770">
    <property type="entry name" value="AMINO ACID TRANSPORTER-RELATED"/>
    <property type="match status" value="1"/>
</dbReference>
<feature type="transmembrane region" description="Helical" evidence="5">
    <location>
        <begin position="346"/>
        <end position="373"/>
    </location>
</feature>
<dbReference type="InterPro" id="IPR004841">
    <property type="entry name" value="AA-permease/SLC12A_dom"/>
</dbReference>
<dbReference type="PIRSF" id="PIRSF006060">
    <property type="entry name" value="AA_transporter"/>
    <property type="match status" value="1"/>
</dbReference>
<feature type="transmembrane region" description="Helical" evidence="5">
    <location>
        <begin position="271"/>
        <end position="291"/>
    </location>
</feature>
<dbReference type="GO" id="GO:0055085">
    <property type="term" value="P:transmembrane transport"/>
    <property type="evidence" value="ECO:0007669"/>
    <property type="project" value="InterPro"/>
</dbReference>
<evidence type="ECO:0000313" key="7">
    <source>
        <dbReference type="EMBL" id="RDI69089.1"/>
    </source>
</evidence>
<feature type="transmembrane region" description="Helical" evidence="5">
    <location>
        <begin position="113"/>
        <end position="131"/>
    </location>
</feature>
<protein>
    <submittedName>
        <fullName evidence="7">Amino acid/polyamine/organocation transporter (APC superfamily)</fullName>
    </submittedName>
</protein>
<feature type="transmembrane region" description="Helical" evidence="5">
    <location>
        <begin position="385"/>
        <end position="403"/>
    </location>
</feature>
<name>A0A370IEE9_9NOCA</name>
<dbReference type="EMBL" id="QQBC01000001">
    <property type="protein sequence ID" value="RDI69089.1"/>
    <property type="molecule type" value="Genomic_DNA"/>
</dbReference>
<dbReference type="Gene3D" id="1.20.1740.10">
    <property type="entry name" value="Amino acid/polyamine transporter I"/>
    <property type="match status" value="1"/>
</dbReference>
<feature type="transmembrane region" description="Helical" evidence="5">
    <location>
        <begin position="415"/>
        <end position="436"/>
    </location>
</feature>
<organism evidence="7 8">
    <name type="scientific">Nocardia pseudobrasiliensis</name>
    <dbReference type="NCBI Taxonomy" id="45979"/>
    <lineage>
        <taxon>Bacteria</taxon>
        <taxon>Bacillati</taxon>
        <taxon>Actinomycetota</taxon>
        <taxon>Actinomycetes</taxon>
        <taxon>Mycobacteriales</taxon>
        <taxon>Nocardiaceae</taxon>
        <taxon>Nocardia</taxon>
    </lineage>
</organism>
<evidence type="ECO:0000256" key="3">
    <source>
        <dbReference type="ARBA" id="ARBA00022989"/>
    </source>
</evidence>
<evidence type="ECO:0000256" key="1">
    <source>
        <dbReference type="ARBA" id="ARBA00004141"/>
    </source>
</evidence>
<keyword evidence="8" id="KW-1185">Reference proteome</keyword>
<evidence type="ECO:0000256" key="5">
    <source>
        <dbReference type="SAM" id="Phobius"/>
    </source>
</evidence>
<keyword evidence="4 5" id="KW-0472">Membrane</keyword>
<comment type="caution">
    <text evidence="7">The sequence shown here is derived from an EMBL/GenBank/DDBJ whole genome shotgun (WGS) entry which is preliminary data.</text>
</comment>
<feature type="transmembrane region" description="Helical" evidence="5">
    <location>
        <begin position="30"/>
        <end position="49"/>
    </location>
</feature>
<dbReference type="STRING" id="1210086.GCA_001613105_00481"/>
<evidence type="ECO:0000256" key="4">
    <source>
        <dbReference type="ARBA" id="ARBA00023136"/>
    </source>
</evidence>
<evidence type="ECO:0000256" key="2">
    <source>
        <dbReference type="ARBA" id="ARBA00022692"/>
    </source>
</evidence>
<keyword evidence="3 5" id="KW-1133">Transmembrane helix</keyword>
<feature type="transmembrane region" description="Helical" evidence="5">
    <location>
        <begin position="216"/>
        <end position="236"/>
    </location>
</feature>
<feature type="domain" description="Amino acid permease/ SLC12A" evidence="6">
    <location>
        <begin position="6"/>
        <end position="439"/>
    </location>
</feature>
<evidence type="ECO:0000259" key="6">
    <source>
        <dbReference type="Pfam" id="PF00324"/>
    </source>
</evidence>
<dbReference type="PANTHER" id="PTHR42770:SF16">
    <property type="entry name" value="AMINO ACID PERMEASE"/>
    <property type="match status" value="1"/>
</dbReference>
<dbReference type="Proteomes" id="UP000254869">
    <property type="component" value="Unassembled WGS sequence"/>
</dbReference>
<evidence type="ECO:0000313" key="8">
    <source>
        <dbReference type="Proteomes" id="UP000254869"/>
    </source>
</evidence>
<keyword evidence="2 5" id="KW-0812">Transmembrane</keyword>
<feature type="transmembrane region" description="Helical" evidence="5">
    <location>
        <begin position="179"/>
        <end position="204"/>
    </location>
</feature>
<dbReference type="AlphaFoldDB" id="A0A370IEE9"/>
<accession>A0A370IEE9</accession>
<dbReference type="GO" id="GO:0016020">
    <property type="term" value="C:membrane"/>
    <property type="evidence" value="ECO:0007669"/>
    <property type="project" value="UniProtKB-SubCell"/>
</dbReference>
<feature type="transmembrane region" description="Helical" evidence="5">
    <location>
        <begin position="321"/>
        <end position="340"/>
    </location>
</feature>
<feature type="transmembrane region" description="Helical" evidence="5">
    <location>
        <begin position="70"/>
        <end position="93"/>
    </location>
</feature>
<sequence>MVTAAAAPLGAVVALIPVLFSTSGSVAAPVYFLIAGAVLMLFAVGFTAMTKYVANAGAFYSYVREGLGELPGIGTAFVAVVAYSAMVGSALAYVGQVAVQLVRRWAGFDTSPWLWAAVFGLVVGLLGYRNIEIGGRVLGVALVVEASSVLLVDLAIVVRGRHDGLSLASLSPAAATTGAHAPGFGLMLAFLTFTGFEATVVFRGEARDPDRTVPRATFLALALIGALYAFSGWATAVGVGTDRVLEVAESDPTGMYLDLAGTYVAPVMRDVLQILLVTSYFAGVLSMHNVVARYLRSLGSEAVAPVALAAIHERHRAPSRASLATSAITAALLLIFLISGSGPLDVYLWLSWAGTLGILAMMLLTCLAVIVFFRRGGHDGRIWHTLLAPTAALIALVGALYVIVRNFSQLVGNGIAPAVLLSVVPIVFALGVIRALSLRAARADERSVHH</sequence>
<dbReference type="Pfam" id="PF00324">
    <property type="entry name" value="AA_permease"/>
    <property type="match status" value="1"/>
</dbReference>
<feature type="transmembrane region" description="Helical" evidence="5">
    <location>
        <begin position="138"/>
        <end position="159"/>
    </location>
</feature>
<reference evidence="7 8" key="1">
    <citation type="submission" date="2018-07" db="EMBL/GenBank/DDBJ databases">
        <title>Genomic Encyclopedia of Type Strains, Phase IV (KMG-IV): sequencing the most valuable type-strain genomes for metagenomic binning, comparative biology and taxonomic classification.</title>
        <authorList>
            <person name="Goeker M."/>
        </authorList>
    </citation>
    <scope>NUCLEOTIDE SEQUENCE [LARGE SCALE GENOMIC DNA]</scope>
    <source>
        <strain evidence="7 8">DSM 44290</strain>
    </source>
</reference>
<comment type="subcellular location">
    <subcellularLocation>
        <location evidence="1">Membrane</location>
        <topology evidence="1">Multi-pass membrane protein</topology>
    </subcellularLocation>
</comment>